<dbReference type="EMBL" id="JBIRGQ010000003">
    <property type="protein sequence ID" value="MFH8546657.1"/>
    <property type="molecule type" value="Genomic_DNA"/>
</dbReference>
<evidence type="ECO:0000256" key="2">
    <source>
        <dbReference type="ARBA" id="ARBA00022723"/>
    </source>
</evidence>
<dbReference type="RefSeq" id="WP_397712356.1">
    <property type="nucleotide sequence ID" value="NZ_JBIRGN010000003.1"/>
</dbReference>
<comment type="caution">
    <text evidence="6">The sequence shown here is derived from an EMBL/GenBank/DDBJ whole genome shotgun (WGS) entry which is preliminary data.</text>
</comment>
<dbReference type="SMART" id="SM00849">
    <property type="entry name" value="Lactamase_B"/>
    <property type="match status" value="1"/>
</dbReference>
<feature type="domain" description="Metallo-beta-lactamase" evidence="5">
    <location>
        <begin position="68"/>
        <end position="282"/>
    </location>
</feature>
<dbReference type="InterPro" id="IPR001279">
    <property type="entry name" value="Metallo-B-lactamas"/>
</dbReference>
<keyword evidence="7" id="KW-1185">Reference proteome</keyword>
<keyword evidence="2" id="KW-0479">Metal-binding</keyword>
<dbReference type="InterPro" id="IPR051013">
    <property type="entry name" value="MBL_superfamily_lactonases"/>
</dbReference>
<keyword evidence="4" id="KW-0862">Zinc</keyword>
<dbReference type="InterPro" id="IPR036866">
    <property type="entry name" value="RibonucZ/Hydroxyglut_hydro"/>
</dbReference>
<dbReference type="Gene3D" id="3.60.15.10">
    <property type="entry name" value="Ribonuclease Z/Hydroxyacylglutathione hydrolase-like"/>
    <property type="match status" value="1"/>
</dbReference>
<dbReference type="CDD" id="cd16277">
    <property type="entry name" value="metallo-hydrolase-like_MBL-fold"/>
    <property type="match status" value="1"/>
</dbReference>
<reference evidence="6 7" key="1">
    <citation type="submission" date="2024-10" db="EMBL/GenBank/DDBJ databases">
        <title>The Natural Products Discovery Center: Release of the First 8490 Sequenced Strains for Exploring Actinobacteria Biosynthetic Diversity.</title>
        <authorList>
            <person name="Kalkreuter E."/>
            <person name="Kautsar S.A."/>
            <person name="Yang D."/>
            <person name="Bader C.D."/>
            <person name="Teijaro C.N."/>
            <person name="Fluegel L."/>
            <person name="Davis C.M."/>
            <person name="Simpson J.R."/>
            <person name="Lauterbach L."/>
            <person name="Steele A.D."/>
            <person name="Gui C."/>
            <person name="Meng S."/>
            <person name="Li G."/>
            <person name="Viehrig K."/>
            <person name="Ye F."/>
            <person name="Su P."/>
            <person name="Kiefer A.F."/>
            <person name="Nichols A."/>
            <person name="Cepeda A.J."/>
            <person name="Yan W."/>
            <person name="Fan B."/>
            <person name="Jiang Y."/>
            <person name="Adhikari A."/>
            <person name="Zheng C.-J."/>
            <person name="Schuster L."/>
            <person name="Cowan T.M."/>
            <person name="Smanski M.J."/>
            <person name="Chevrette M.G."/>
            <person name="De Carvalho L.P.S."/>
            <person name="Shen B."/>
        </authorList>
    </citation>
    <scope>NUCLEOTIDE SEQUENCE [LARGE SCALE GENOMIC DNA]</scope>
    <source>
        <strain evidence="6 7">NPDC017990</strain>
    </source>
</reference>
<accession>A0ABW7QNU9</accession>
<dbReference type="SUPFAM" id="SSF56281">
    <property type="entry name" value="Metallo-hydrolase/oxidoreductase"/>
    <property type="match status" value="1"/>
</dbReference>
<dbReference type="PANTHER" id="PTHR42978:SF6">
    <property type="entry name" value="QUORUM-QUENCHING LACTONASE YTNP-RELATED"/>
    <property type="match status" value="1"/>
</dbReference>
<comment type="similarity">
    <text evidence="1">Belongs to the metallo-beta-lactamase superfamily.</text>
</comment>
<protein>
    <submittedName>
        <fullName evidence="6">MBL fold metallo-hydrolase</fullName>
    </submittedName>
</protein>
<evidence type="ECO:0000313" key="7">
    <source>
        <dbReference type="Proteomes" id="UP001610818"/>
    </source>
</evidence>
<evidence type="ECO:0000256" key="4">
    <source>
        <dbReference type="ARBA" id="ARBA00022833"/>
    </source>
</evidence>
<dbReference type="Pfam" id="PF00753">
    <property type="entry name" value="Lactamase_B"/>
    <property type="match status" value="1"/>
</dbReference>
<evidence type="ECO:0000256" key="3">
    <source>
        <dbReference type="ARBA" id="ARBA00022801"/>
    </source>
</evidence>
<dbReference type="PANTHER" id="PTHR42978">
    <property type="entry name" value="QUORUM-QUENCHING LACTONASE YTNP-RELATED-RELATED"/>
    <property type="match status" value="1"/>
</dbReference>
<keyword evidence="3" id="KW-0378">Hydrolase</keyword>
<evidence type="ECO:0000259" key="5">
    <source>
        <dbReference type="SMART" id="SM00849"/>
    </source>
</evidence>
<name>A0ABW7QNU9_9ACTN</name>
<organism evidence="6 7">
    <name type="scientific">Streptomyces longisporoflavus</name>
    <dbReference type="NCBI Taxonomy" id="28044"/>
    <lineage>
        <taxon>Bacteria</taxon>
        <taxon>Bacillati</taxon>
        <taxon>Actinomycetota</taxon>
        <taxon>Actinomycetes</taxon>
        <taxon>Kitasatosporales</taxon>
        <taxon>Streptomycetaceae</taxon>
        <taxon>Streptomyces</taxon>
    </lineage>
</organism>
<proteinExistence type="inferred from homology"/>
<evidence type="ECO:0000256" key="1">
    <source>
        <dbReference type="ARBA" id="ARBA00007749"/>
    </source>
</evidence>
<sequence>MKPAQTELAPAQIELGDVSVTRVKEYYGSVGMTPGQFLPTAPEEAWRDSTAWHAPDFLDPRTNIVNSAVQSWLLRSEGKTILVDTGVGNHKERPYSPVWSHLRTGFLAELARAGVAPEDVDIVINTHLHVDHVGWNTRLDGREWVPTFPNATYLLPKDDYDFWNPENGHEPLLGRGNQNVFEDSVAPVHRAGQVRLWEGGHRIDGNLRLDAAPGHTPGSCVLTLVSGTDRAVFVGDLLHSPVQLVDPDHNSCFCEDPAGARATRRRILGWAADHNALVVPAHLGGHGAAEVERSGSAFAVKGWAPFTPYAREEATAAQEARA</sequence>
<dbReference type="Proteomes" id="UP001610818">
    <property type="component" value="Unassembled WGS sequence"/>
</dbReference>
<evidence type="ECO:0000313" key="6">
    <source>
        <dbReference type="EMBL" id="MFH8546657.1"/>
    </source>
</evidence>
<gene>
    <name evidence="6" type="ORF">ACH4F9_16780</name>
</gene>